<name>A0ABS5NPL7_9BACI</name>
<feature type="signal peptide" evidence="1">
    <location>
        <begin position="1"/>
        <end position="24"/>
    </location>
</feature>
<feature type="chain" id="PRO_5045134974" evidence="1">
    <location>
        <begin position="25"/>
        <end position="134"/>
    </location>
</feature>
<evidence type="ECO:0000256" key="1">
    <source>
        <dbReference type="SAM" id="SignalP"/>
    </source>
</evidence>
<keyword evidence="1" id="KW-0732">Signal</keyword>
<dbReference type="EMBL" id="JAGYPM010000001">
    <property type="protein sequence ID" value="MBS4189516.1"/>
    <property type="molecule type" value="Genomic_DNA"/>
</dbReference>
<dbReference type="RefSeq" id="WP_213100944.1">
    <property type="nucleotide sequence ID" value="NZ_JAGYPM010000001.1"/>
</dbReference>
<sequence length="134" mass="15815">MRKFPVLSMIAVALLFAITPNAYAEYPVNGYVEYKYQTWSKQFLHDSSFGYSTLRTSCDNKTDSTQVVTLEYNDNGTWRPMRTSKFSCILWKTDVIRWLHDSNGNILPTGYYRFHFTNNYGWGNSTTYSWYEVY</sequence>
<organism evidence="2 3">
    <name type="scientific">Cytobacillus citreus</name>
    <dbReference type="NCBI Taxonomy" id="2833586"/>
    <lineage>
        <taxon>Bacteria</taxon>
        <taxon>Bacillati</taxon>
        <taxon>Bacillota</taxon>
        <taxon>Bacilli</taxon>
        <taxon>Bacillales</taxon>
        <taxon>Bacillaceae</taxon>
        <taxon>Cytobacillus</taxon>
    </lineage>
</organism>
<dbReference type="Proteomes" id="UP000681027">
    <property type="component" value="Unassembled WGS sequence"/>
</dbReference>
<comment type="caution">
    <text evidence="2">The sequence shown here is derived from an EMBL/GenBank/DDBJ whole genome shotgun (WGS) entry which is preliminary data.</text>
</comment>
<keyword evidence="3" id="KW-1185">Reference proteome</keyword>
<protein>
    <submittedName>
        <fullName evidence="2">Uncharacterized protein</fullName>
    </submittedName>
</protein>
<gene>
    <name evidence="2" type="ORF">KHA94_04720</name>
</gene>
<evidence type="ECO:0000313" key="2">
    <source>
        <dbReference type="EMBL" id="MBS4189516.1"/>
    </source>
</evidence>
<evidence type="ECO:0000313" key="3">
    <source>
        <dbReference type="Proteomes" id="UP000681027"/>
    </source>
</evidence>
<accession>A0ABS5NPL7</accession>
<proteinExistence type="predicted"/>
<reference evidence="2 3" key="1">
    <citation type="submission" date="2021-05" db="EMBL/GenBank/DDBJ databases">
        <title>Novel Bacillus species.</title>
        <authorList>
            <person name="Liu G."/>
        </authorList>
    </citation>
    <scope>NUCLEOTIDE SEQUENCE [LARGE SCALE GENOMIC DNA]</scope>
    <source>
        <strain evidence="2 3">FJAT-49705</strain>
    </source>
</reference>